<evidence type="ECO:0000313" key="1">
    <source>
        <dbReference type="EMBL" id="KAH7949882.1"/>
    </source>
</evidence>
<keyword evidence="2" id="KW-1185">Reference proteome</keyword>
<proteinExistence type="predicted"/>
<dbReference type="Proteomes" id="UP000821865">
    <property type="component" value="Chromosome 5"/>
</dbReference>
<accession>A0ACB8CS90</accession>
<name>A0ACB8CS90_DERSI</name>
<comment type="caution">
    <text evidence="1">The sequence shown here is derived from an EMBL/GenBank/DDBJ whole genome shotgun (WGS) entry which is preliminary data.</text>
</comment>
<evidence type="ECO:0000313" key="2">
    <source>
        <dbReference type="Proteomes" id="UP000821865"/>
    </source>
</evidence>
<gene>
    <name evidence="1" type="ORF">HPB49_016468</name>
</gene>
<reference evidence="1" key="1">
    <citation type="submission" date="2020-05" db="EMBL/GenBank/DDBJ databases">
        <title>Large-scale comparative analyses of tick genomes elucidate their genetic diversity and vector capacities.</title>
        <authorList>
            <person name="Jia N."/>
            <person name="Wang J."/>
            <person name="Shi W."/>
            <person name="Du L."/>
            <person name="Sun Y."/>
            <person name="Zhan W."/>
            <person name="Jiang J."/>
            <person name="Wang Q."/>
            <person name="Zhang B."/>
            <person name="Ji P."/>
            <person name="Sakyi L.B."/>
            <person name="Cui X."/>
            <person name="Yuan T."/>
            <person name="Jiang B."/>
            <person name="Yang W."/>
            <person name="Lam T.T.-Y."/>
            <person name="Chang Q."/>
            <person name="Ding S."/>
            <person name="Wang X."/>
            <person name="Zhu J."/>
            <person name="Ruan X."/>
            <person name="Zhao L."/>
            <person name="Wei J."/>
            <person name="Que T."/>
            <person name="Du C."/>
            <person name="Cheng J."/>
            <person name="Dai P."/>
            <person name="Han X."/>
            <person name="Huang E."/>
            <person name="Gao Y."/>
            <person name="Liu J."/>
            <person name="Shao H."/>
            <person name="Ye R."/>
            <person name="Li L."/>
            <person name="Wei W."/>
            <person name="Wang X."/>
            <person name="Wang C."/>
            <person name="Yang T."/>
            <person name="Huo Q."/>
            <person name="Li W."/>
            <person name="Guo W."/>
            <person name="Chen H."/>
            <person name="Zhou L."/>
            <person name="Ni X."/>
            <person name="Tian J."/>
            <person name="Zhou Y."/>
            <person name="Sheng Y."/>
            <person name="Liu T."/>
            <person name="Pan Y."/>
            <person name="Xia L."/>
            <person name="Li J."/>
            <person name="Zhao F."/>
            <person name="Cao W."/>
        </authorList>
    </citation>
    <scope>NUCLEOTIDE SEQUENCE</scope>
    <source>
        <strain evidence="1">Dsil-2018</strain>
    </source>
</reference>
<organism evidence="1 2">
    <name type="scientific">Dermacentor silvarum</name>
    <name type="common">Tick</name>
    <dbReference type="NCBI Taxonomy" id="543639"/>
    <lineage>
        <taxon>Eukaryota</taxon>
        <taxon>Metazoa</taxon>
        <taxon>Ecdysozoa</taxon>
        <taxon>Arthropoda</taxon>
        <taxon>Chelicerata</taxon>
        <taxon>Arachnida</taxon>
        <taxon>Acari</taxon>
        <taxon>Parasitiformes</taxon>
        <taxon>Ixodida</taxon>
        <taxon>Ixodoidea</taxon>
        <taxon>Ixodidae</taxon>
        <taxon>Rhipicephalinae</taxon>
        <taxon>Dermacentor</taxon>
    </lineage>
</organism>
<dbReference type="EMBL" id="CM023474">
    <property type="protein sequence ID" value="KAH7949882.1"/>
    <property type="molecule type" value="Genomic_DNA"/>
</dbReference>
<sequence>MTPTSPELTSGWPSELSSSDCGCEFDLSEEPQQEALDGGGASVVHGQLDGCQAPSSRAGNSGSVTERGEISEVAAAPRQHLTRAQRFVAVYVAPRWGRKMAALRRKCSPLWLYTGAACAAIVVAASFLLAPSAADHVVAPQSVAPLLRLDGGVRTRLGDDEHAAQGRGSRLGPEGVVASADDSEMQPLDHGEDSYCQAKLVQEPEESWNGSELEFLAPRLVRNGSRAVLCFYDRHAHRLPPPYSYFPRQMALRYCTHAVYHAPFALHDGRLAYRNPGFDRQFGMPELARVARRRGYGTQLLFTVGGEEADNANWSRLASDETRREALAKDLKETLVSLGYDGVNLHWATPGGRCGRAGDARALTDLVRLLRARLRRPLAPRDFLLAVTLPPQEHFVEVASQLAPLAKLADFLVVQAHSLYGPSSPWPRCASPYEAVQGPSVRALLDSLAARLFHGHWGKLCVTHALSAVTYRLADYGAAAVVGRVGESSEGDGASVGPGEPQSVTGTPGKAAYFEVCGWTRQRSRSRECSMLRSGSTVAALEGPEALRHKLARMALDGHGRLCVAALDTHMDDPLGACGGAMSPLLKRLYEDPLEA</sequence>
<protein>
    <submittedName>
        <fullName evidence="1">Uncharacterized protein</fullName>
    </submittedName>
</protein>